<evidence type="ECO:0000313" key="1">
    <source>
        <dbReference type="EMBL" id="KOO27919.1"/>
    </source>
</evidence>
<proteinExistence type="predicted"/>
<keyword evidence="2" id="KW-1185">Reference proteome</keyword>
<dbReference type="EMBL" id="JWZX01002645">
    <property type="protein sequence ID" value="KOO27919.1"/>
    <property type="molecule type" value="Genomic_DNA"/>
</dbReference>
<name>A0A0M0JMV0_9EUKA</name>
<sequence length="172" mass="19202">MTRAVTRVPFFRDELRRVLQNKIVDEYLWPRRLVVPAEQPGAIGVPVLAPEQEDRRALEALEVPKFELSLGVLRPFDLSMGNLTGDLGDLAEYLADFRKVLGNGTDNQDILRLTSDLVTEFGDRLQAANLANLDFGDQREVLAFIANLTERTDLVERLANLTGSEVIATDGH</sequence>
<evidence type="ECO:0000313" key="2">
    <source>
        <dbReference type="Proteomes" id="UP000037460"/>
    </source>
</evidence>
<comment type="caution">
    <text evidence="1">The sequence shown here is derived from an EMBL/GenBank/DDBJ whole genome shotgun (WGS) entry which is preliminary data.</text>
</comment>
<reference evidence="2" key="1">
    <citation type="journal article" date="2015" name="PLoS Genet.">
        <title>Genome Sequence and Transcriptome Analyses of Chrysochromulina tobin: Metabolic Tools for Enhanced Algal Fitness in the Prominent Order Prymnesiales (Haptophyceae).</title>
        <authorList>
            <person name="Hovde B.T."/>
            <person name="Deodato C.R."/>
            <person name="Hunsperger H.M."/>
            <person name="Ryken S.A."/>
            <person name="Yost W."/>
            <person name="Jha R.K."/>
            <person name="Patterson J."/>
            <person name="Monnat R.J. Jr."/>
            <person name="Barlow S.B."/>
            <person name="Starkenburg S.R."/>
            <person name="Cattolico R.A."/>
        </authorList>
    </citation>
    <scope>NUCLEOTIDE SEQUENCE</scope>
    <source>
        <strain evidence="2">CCMP291</strain>
    </source>
</reference>
<organism evidence="1 2">
    <name type="scientific">Chrysochromulina tobinii</name>
    <dbReference type="NCBI Taxonomy" id="1460289"/>
    <lineage>
        <taxon>Eukaryota</taxon>
        <taxon>Haptista</taxon>
        <taxon>Haptophyta</taxon>
        <taxon>Prymnesiophyceae</taxon>
        <taxon>Prymnesiales</taxon>
        <taxon>Chrysochromulinaceae</taxon>
        <taxon>Chrysochromulina</taxon>
    </lineage>
</organism>
<dbReference type="AlphaFoldDB" id="A0A0M0JMV0"/>
<dbReference type="Proteomes" id="UP000037460">
    <property type="component" value="Unassembled WGS sequence"/>
</dbReference>
<accession>A0A0M0JMV0</accession>
<protein>
    <submittedName>
        <fullName evidence="1">Uncharacterized protein</fullName>
    </submittedName>
</protein>
<gene>
    <name evidence="1" type="ORF">Ctob_010348</name>
</gene>